<proteinExistence type="predicted"/>
<gene>
    <name evidence="2" type="ORF">GOBAR_AA21598</name>
</gene>
<dbReference type="EMBL" id="KZ665545">
    <property type="protein sequence ID" value="PPR99076.1"/>
    <property type="molecule type" value="Genomic_DNA"/>
</dbReference>
<evidence type="ECO:0000313" key="2">
    <source>
        <dbReference type="EMBL" id="PPR99076.1"/>
    </source>
</evidence>
<evidence type="ECO:0000313" key="3">
    <source>
        <dbReference type="Proteomes" id="UP000239757"/>
    </source>
</evidence>
<feature type="compositionally biased region" description="Polar residues" evidence="1">
    <location>
        <begin position="64"/>
        <end position="75"/>
    </location>
</feature>
<evidence type="ECO:0000256" key="1">
    <source>
        <dbReference type="SAM" id="MobiDB-lite"/>
    </source>
</evidence>
<dbReference type="AlphaFoldDB" id="A0A2P5X6X7"/>
<accession>A0A2P5X6X7</accession>
<feature type="region of interest" description="Disordered" evidence="1">
    <location>
        <begin position="24"/>
        <end position="98"/>
    </location>
</feature>
<name>A0A2P5X6X7_GOSBA</name>
<reference evidence="2 3" key="1">
    <citation type="submission" date="2015-01" db="EMBL/GenBank/DDBJ databases">
        <title>Genome of allotetraploid Gossypium barbadense reveals genomic plasticity and fiber elongation in cotton evolution.</title>
        <authorList>
            <person name="Chen X."/>
            <person name="Liu X."/>
            <person name="Zhao B."/>
            <person name="Zheng H."/>
            <person name="Hu Y."/>
            <person name="Lu G."/>
            <person name="Yang C."/>
            <person name="Chen J."/>
            <person name="Shan C."/>
            <person name="Zhang L."/>
            <person name="Zhou Y."/>
            <person name="Wang L."/>
            <person name="Guo W."/>
            <person name="Bai Y."/>
            <person name="Ruan J."/>
            <person name="Shangguan X."/>
            <person name="Mao Y."/>
            <person name="Jiang J."/>
            <person name="Zhu Y."/>
            <person name="Lei J."/>
            <person name="Kang H."/>
            <person name="Chen S."/>
            <person name="He X."/>
            <person name="Wang R."/>
            <person name="Wang Y."/>
            <person name="Chen J."/>
            <person name="Wang L."/>
            <person name="Yu S."/>
            <person name="Wang B."/>
            <person name="Wei J."/>
            <person name="Song S."/>
            <person name="Lu X."/>
            <person name="Gao Z."/>
            <person name="Gu W."/>
            <person name="Deng X."/>
            <person name="Ma D."/>
            <person name="Wang S."/>
            <person name="Liang W."/>
            <person name="Fang L."/>
            <person name="Cai C."/>
            <person name="Zhu X."/>
            <person name="Zhou B."/>
            <person name="Zhang Y."/>
            <person name="Chen Z."/>
            <person name="Xu S."/>
            <person name="Zhu R."/>
            <person name="Wang S."/>
            <person name="Zhang T."/>
            <person name="Zhao G."/>
        </authorList>
    </citation>
    <scope>NUCLEOTIDE SEQUENCE [LARGE SCALE GENOMIC DNA]</scope>
    <source>
        <strain evidence="3">cv. Xinhai21</strain>
        <tissue evidence="2">Leaf</tissue>
    </source>
</reference>
<feature type="compositionally biased region" description="Basic residues" evidence="1">
    <location>
        <begin position="52"/>
        <end position="61"/>
    </location>
</feature>
<protein>
    <submittedName>
        <fullName evidence="2">Uncharacterized protein</fullName>
    </submittedName>
</protein>
<sequence>MSSFRDIREEPDARSYRKMNLRWERTSEGARSGSEAEVTKAGWNGPRPFCPHGRRGKKSRISRNETPSRPSSYLKRSTMKRKRLASGVWPAPKKELGG</sequence>
<dbReference type="Proteomes" id="UP000239757">
    <property type="component" value="Unassembled WGS sequence"/>
</dbReference>
<organism evidence="2 3">
    <name type="scientific">Gossypium barbadense</name>
    <name type="common">Sea Island cotton</name>
    <name type="synonym">Hibiscus barbadensis</name>
    <dbReference type="NCBI Taxonomy" id="3634"/>
    <lineage>
        <taxon>Eukaryota</taxon>
        <taxon>Viridiplantae</taxon>
        <taxon>Streptophyta</taxon>
        <taxon>Embryophyta</taxon>
        <taxon>Tracheophyta</taxon>
        <taxon>Spermatophyta</taxon>
        <taxon>Magnoliopsida</taxon>
        <taxon>eudicotyledons</taxon>
        <taxon>Gunneridae</taxon>
        <taxon>Pentapetalae</taxon>
        <taxon>rosids</taxon>
        <taxon>malvids</taxon>
        <taxon>Malvales</taxon>
        <taxon>Malvaceae</taxon>
        <taxon>Malvoideae</taxon>
        <taxon>Gossypium</taxon>
    </lineage>
</organism>